<accession>A0A516X7I1</accession>
<dbReference type="Proteomes" id="UP000317344">
    <property type="component" value="Chromosome"/>
</dbReference>
<organism evidence="2 3">
    <name type="scientific">Tomitella fengzijianii</name>
    <dbReference type="NCBI Taxonomy" id="2597660"/>
    <lineage>
        <taxon>Bacteria</taxon>
        <taxon>Bacillati</taxon>
        <taxon>Actinomycetota</taxon>
        <taxon>Actinomycetes</taxon>
        <taxon>Mycobacteriales</taxon>
        <taxon>Tomitella</taxon>
    </lineage>
</organism>
<name>A0A516X7I1_9ACTN</name>
<feature type="region of interest" description="Disordered" evidence="1">
    <location>
        <begin position="1"/>
        <end position="75"/>
    </location>
</feature>
<proteinExistence type="predicted"/>
<evidence type="ECO:0000256" key="1">
    <source>
        <dbReference type="SAM" id="MobiDB-lite"/>
    </source>
</evidence>
<evidence type="ECO:0000313" key="3">
    <source>
        <dbReference type="Proteomes" id="UP000317344"/>
    </source>
</evidence>
<dbReference type="AlphaFoldDB" id="A0A516X7I1"/>
<evidence type="ECO:0000313" key="2">
    <source>
        <dbReference type="EMBL" id="QDQ99025.1"/>
    </source>
</evidence>
<sequence length="75" mass="7879">MPDGSVRPRRRSPRTIPGRRPPCRAGLRTAADPTGSRRNAAIHARARGPSRPEPSATCPARPSGGAANQPPGAHR</sequence>
<gene>
    <name evidence="2" type="ORF">FO059_04475</name>
</gene>
<protein>
    <submittedName>
        <fullName evidence="2">Uncharacterized protein</fullName>
    </submittedName>
</protein>
<keyword evidence="3" id="KW-1185">Reference proteome</keyword>
<reference evidence="2 3" key="1">
    <citation type="submission" date="2019-07" db="EMBL/GenBank/DDBJ databases">
        <title>Tomitella cavernea sp. nov., an actinomycete isolated from soil.</title>
        <authorList>
            <person name="Cheng J."/>
        </authorList>
    </citation>
    <scope>NUCLEOTIDE SEQUENCE [LARGE SCALE GENOMIC DNA]</scope>
    <source>
        <strain evidence="2 3">HY188</strain>
    </source>
</reference>
<reference evidence="2 3" key="2">
    <citation type="submission" date="2019-07" db="EMBL/GenBank/DDBJ databases">
        <authorList>
            <person name="Huang Y."/>
        </authorList>
    </citation>
    <scope>NUCLEOTIDE SEQUENCE [LARGE SCALE GENOMIC DNA]</scope>
    <source>
        <strain evidence="2 3">HY188</strain>
    </source>
</reference>
<dbReference type="EMBL" id="CP041765">
    <property type="protein sequence ID" value="QDQ99025.1"/>
    <property type="molecule type" value="Genomic_DNA"/>
</dbReference>
<dbReference type="KEGG" id="toy:FO059_04475"/>